<dbReference type="GO" id="GO:0030247">
    <property type="term" value="F:polysaccharide binding"/>
    <property type="evidence" value="ECO:0007669"/>
    <property type="project" value="InterPro"/>
</dbReference>
<evidence type="ECO:0000259" key="7">
    <source>
        <dbReference type="Pfam" id="PF14380"/>
    </source>
</evidence>
<evidence type="ECO:0008006" key="10">
    <source>
        <dbReference type="Google" id="ProtNLM"/>
    </source>
</evidence>
<dbReference type="EMBL" id="RWGY01000026">
    <property type="protein sequence ID" value="TVU22040.1"/>
    <property type="molecule type" value="Genomic_DNA"/>
</dbReference>
<evidence type="ECO:0000256" key="2">
    <source>
        <dbReference type="ARBA" id="ARBA00022729"/>
    </source>
</evidence>
<gene>
    <name evidence="8" type="ORF">EJB05_31716</name>
</gene>
<dbReference type="Gramene" id="TVU22040">
    <property type="protein sequence ID" value="TVU22040"/>
    <property type="gene ID" value="EJB05_31716"/>
</dbReference>
<dbReference type="GO" id="GO:0016020">
    <property type="term" value="C:membrane"/>
    <property type="evidence" value="ECO:0007669"/>
    <property type="project" value="UniProtKB-SubCell"/>
</dbReference>
<evidence type="ECO:0000256" key="4">
    <source>
        <dbReference type="SAM" id="MobiDB-lite"/>
    </source>
</evidence>
<organism evidence="8 9">
    <name type="scientific">Eragrostis curvula</name>
    <name type="common">weeping love grass</name>
    <dbReference type="NCBI Taxonomy" id="38414"/>
    <lineage>
        <taxon>Eukaryota</taxon>
        <taxon>Viridiplantae</taxon>
        <taxon>Streptophyta</taxon>
        <taxon>Embryophyta</taxon>
        <taxon>Tracheophyta</taxon>
        <taxon>Spermatophyta</taxon>
        <taxon>Magnoliopsida</taxon>
        <taxon>Liliopsida</taxon>
        <taxon>Poales</taxon>
        <taxon>Poaceae</taxon>
        <taxon>PACMAD clade</taxon>
        <taxon>Chloridoideae</taxon>
        <taxon>Eragrostideae</taxon>
        <taxon>Eragrostidinae</taxon>
        <taxon>Eragrostis</taxon>
    </lineage>
</organism>
<dbReference type="Pfam" id="PF13947">
    <property type="entry name" value="GUB_WAK_bind"/>
    <property type="match status" value="1"/>
</dbReference>
<dbReference type="AlphaFoldDB" id="A0A5J9UFQ6"/>
<protein>
    <recommendedName>
        <fullName evidence="10">Wall-associated receptor kinase galacturonan-binding domain-containing protein</fullName>
    </recommendedName>
</protein>
<dbReference type="OrthoDB" id="635050at2759"/>
<evidence type="ECO:0000256" key="1">
    <source>
        <dbReference type="ARBA" id="ARBA00004167"/>
    </source>
</evidence>
<feature type="region of interest" description="Disordered" evidence="4">
    <location>
        <begin position="235"/>
        <end position="255"/>
    </location>
</feature>
<feature type="domain" description="Wall-associated receptor kinase C-terminal" evidence="7">
    <location>
        <begin position="154"/>
        <end position="221"/>
    </location>
</feature>
<feature type="signal peptide" evidence="5">
    <location>
        <begin position="1"/>
        <end position="23"/>
    </location>
</feature>
<evidence type="ECO:0000259" key="6">
    <source>
        <dbReference type="Pfam" id="PF13947"/>
    </source>
</evidence>
<feature type="chain" id="PRO_5023881497" description="Wall-associated receptor kinase galacturonan-binding domain-containing protein" evidence="5">
    <location>
        <begin position="24"/>
        <end position="267"/>
    </location>
</feature>
<keyword evidence="3" id="KW-0325">Glycoprotein</keyword>
<keyword evidence="2 5" id="KW-0732">Signal</keyword>
<evidence type="ECO:0000313" key="8">
    <source>
        <dbReference type="EMBL" id="TVU22040.1"/>
    </source>
</evidence>
<evidence type="ECO:0000313" key="9">
    <source>
        <dbReference type="Proteomes" id="UP000324897"/>
    </source>
</evidence>
<dbReference type="InterPro" id="IPR025287">
    <property type="entry name" value="WAK_GUB"/>
</dbReference>
<evidence type="ECO:0000256" key="5">
    <source>
        <dbReference type="SAM" id="SignalP"/>
    </source>
</evidence>
<comment type="subcellular location">
    <subcellularLocation>
        <location evidence="1">Membrane</location>
        <topology evidence="1">Single-pass membrane protein</topology>
    </subcellularLocation>
</comment>
<proteinExistence type="predicted"/>
<reference evidence="8 9" key="1">
    <citation type="journal article" date="2019" name="Sci. Rep.">
        <title>A high-quality genome of Eragrostis curvula grass provides insights into Poaceae evolution and supports new strategies to enhance forage quality.</title>
        <authorList>
            <person name="Carballo J."/>
            <person name="Santos B.A.C.M."/>
            <person name="Zappacosta D."/>
            <person name="Garbus I."/>
            <person name="Selva J.P."/>
            <person name="Gallo C.A."/>
            <person name="Diaz A."/>
            <person name="Albertini E."/>
            <person name="Caccamo M."/>
            <person name="Echenique V."/>
        </authorList>
    </citation>
    <scope>NUCLEOTIDE SEQUENCE [LARGE SCALE GENOMIC DNA]</scope>
    <source>
        <strain evidence="9">cv. Victoria</strain>
        <tissue evidence="8">Leaf</tissue>
    </source>
</reference>
<feature type="domain" description="Wall-associated receptor kinase galacturonan-binding" evidence="6">
    <location>
        <begin position="25"/>
        <end position="87"/>
    </location>
</feature>
<name>A0A5J9UFQ6_9POAL</name>
<dbReference type="PANTHER" id="PTHR33138:SF24">
    <property type="entry name" value="WALL-ASSOCIATED RECEPTOR KINASE GALACTURONAN-BINDING DOMAIN-CONTAINING PROTEIN"/>
    <property type="match status" value="1"/>
</dbReference>
<evidence type="ECO:0000256" key="3">
    <source>
        <dbReference type="ARBA" id="ARBA00023180"/>
    </source>
</evidence>
<dbReference type="PANTHER" id="PTHR33138">
    <property type="entry name" value="OS01G0690200 PROTEIN"/>
    <property type="match status" value="1"/>
</dbReference>
<keyword evidence="9" id="KW-1185">Reference proteome</keyword>
<sequence>MPPALQLLLIASLLLLLHDAAHADCEPATCGNITVKYPFWLGDVNQSSSPCGLPAFQVWCVDGGSVASLGGSALHLRSVDYGNNSFVAVHTRVAGGDDGVCRTDFNISPPEPGAVLPLQVQRHGAARKRVRERHLYAYLGGGYDWNVPPAIATGRCMYTYIPVLGSDAATMTAANYSRLLKDGFVLEWQNTSAGDCAACVASGGQCRYDNHAAAFTCICPGDNGKLRVVPTCDGESPPLPSNSNPPTCPRTYSAPSSQLVWTRMAKS</sequence>
<dbReference type="Proteomes" id="UP000324897">
    <property type="component" value="Unassembled WGS sequence"/>
</dbReference>
<dbReference type="InterPro" id="IPR032872">
    <property type="entry name" value="WAK_assoc_C"/>
</dbReference>
<dbReference type="Pfam" id="PF14380">
    <property type="entry name" value="WAK_assoc"/>
    <property type="match status" value="1"/>
</dbReference>
<accession>A0A5J9UFQ6</accession>
<comment type="caution">
    <text evidence="8">The sequence shown here is derived from an EMBL/GenBank/DDBJ whole genome shotgun (WGS) entry which is preliminary data.</text>
</comment>